<dbReference type="GO" id="GO:0031267">
    <property type="term" value="F:small GTPase binding"/>
    <property type="evidence" value="ECO:0007669"/>
    <property type="project" value="InterPro"/>
</dbReference>
<dbReference type="Proteomes" id="UP000037069">
    <property type="component" value="Unassembled WGS sequence"/>
</dbReference>
<evidence type="ECO:0000256" key="5">
    <source>
        <dbReference type="ARBA" id="ARBA00022927"/>
    </source>
</evidence>
<feature type="domain" description="Importin N-terminal" evidence="7">
    <location>
        <begin position="24"/>
        <end position="96"/>
    </location>
</feature>
<comment type="caution">
    <text evidence="8">The sequence shown here is derived from an EMBL/GenBank/DDBJ whole genome shotgun (WGS) entry which is preliminary data.</text>
</comment>
<evidence type="ECO:0000313" key="8">
    <source>
        <dbReference type="EMBL" id="KNC22234.1"/>
    </source>
</evidence>
<dbReference type="Gene3D" id="1.25.10.10">
    <property type="entry name" value="Leucine-rich Repeat Variant"/>
    <property type="match status" value="1"/>
</dbReference>
<dbReference type="EMBL" id="JRES01001530">
    <property type="protein sequence ID" value="KNC22234.1"/>
    <property type="molecule type" value="Genomic_DNA"/>
</dbReference>
<keyword evidence="6" id="KW-0539">Nucleus</keyword>
<protein>
    <recommendedName>
        <fullName evidence="7">Importin N-terminal domain-containing protein</fullName>
    </recommendedName>
</protein>
<dbReference type="OrthoDB" id="760868at2759"/>
<keyword evidence="4" id="KW-0963">Cytoplasm</keyword>
<sequence>IDIQVLHSALLDSLIPSRPQFKQAEQNLKLLEKESGFAPALLELISNSETDYGVRQAATVYFKNKLVRSWSTSTVEPLGQEDKLYIKTRIVDCILNTPRKLSDFFLVCLSTIINHDYRNGQWPEITEQVTTLIQDLTNLEGVAAGLAILKEIVKFHRWSSVKLNKQLEPLMQEIYSYILQIAESALSALYSNDLL</sequence>
<dbReference type="Pfam" id="PF03810">
    <property type="entry name" value="IBN_N"/>
    <property type="match status" value="1"/>
</dbReference>
<dbReference type="PANTHER" id="PTHR10997:SF18">
    <property type="entry name" value="D-IMPORTIN 7_RANBP7"/>
    <property type="match status" value="1"/>
</dbReference>
<keyword evidence="5" id="KW-0653">Protein transport</keyword>
<evidence type="ECO:0000256" key="4">
    <source>
        <dbReference type="ARBA" id="ARBA00022490"/>
    </source>
</evidence>
<dbReference type="STRING" id="7375.A0A0L0BSN4"/>
<dbReference type="PANTHER" id="PTHR10997">
    <property type="entry name" value="IMPORTIN-7, 8, 11"/>
    <property type="match status" value="1"/>
</dbReference>
<dbReference type="SMART" id="SM00913">
    <property type="entry name" value="IBN_N"/>
    <property type="match status" value="1"/>
</dbReference>
<evidence type="ECO:0000256" key="2">
    <source>
        <dbReference type="ARBA" id="ARBA00004496"/>
    </source>
</evidence>
<dbReference type="GO" id="GO:0005829">
    <property type="term" value="C:cytosol"/>
    <property type="evidence" value="ECO:0007669"/>
    <property type="project" value="TreeGrafter"/>
</dbReference>
<name>A0A0L0BSN4_LUCCU</name>
<keyword evidence="9" id="KW-1185">Reference proteome</keyword>
<reference evidence="8 9" key="1">
    <citation type="journal article" date="2015" name="Nat. Commun.">
        <title>Lucilia cuprina genome unlocks parasitic fly biology to underpin future interventions.</title>
        <authorList>
            <person name="Anstead C.A."/>
            <person name="Korhonen P.K."/>
            <person name="Young N.D."/>
            <person name="Hall R.S."/>
            <person name="Jex A.R."/>
            <person name="Murali S.C."/>
            <person name="Hughes D.S."/>
            <person name="Lee S.F."/>
            <person name="Perry T."/>
            <person name="Stroehlein A.J."/>
            <person name="Ansell B.R."/>
            <person name="Breugelmans B."/>
            <person name="Hofmann A."/>
            <person name="Qu J."/>
            <person name="Dugan S."/>
            <person name="Lee S.L."/>
            <person name="Chao H."/>
            <person name="Dinh H."/>
            <person name="Han Y."/>
            <person name="Doddapaneni H.V."/>
            <person name="Worley K.C."/>
            <person name="Muzny D.M."/>
            <person name="Ioannidis P."/>
            <person name="Waterhouse R.M."/>
            <person name="Zdobnov E.M."/>
            <person name="James P.J."/>
            <person name="Bagnall N.H."/>
            <person name="Kotze A.C."/>
            <person name="Gibbs R.A."/>
            <person name="Richards S."/>
            <person name="Batterham P."/>
            <person name="Gasser R.B."/>
        </authorList>
    </citation>
    <scope>NUCLEOTIDE SEQUENCE [LARGE SCALE GENOMIC DNA]</scope>
    <source>
        <strain evidence="8 9">LS</strain>
        <tissue evidence="8">Full body</tissue>
    </source>
</reference>
<dbReference type="AlphaFoldDB" id="A0A0L0BSN4"/>
<feature type="non-terminal residue" evidence="8">
    <location>
        <position position="1"/>
    </location>
</feature>
<dbReference type="OMA" id="HENNPQA"/>
<evidence type="ECO:0000259" key="7">
    <source>
        <dbReference type="PROSITE" id="PS50166"/>
    </source>
</evidence>
<keyword evidence="3" id="KW-0813">Transport</keyword>
<gene>
    <name evidence="8" type="ORF">FF38_01484</name>
</gene>
<dbReference type="GO" id="GO:0005635">
    <property type="term" value="C:nuclear envelope"/>
    <property type="evidence" value="ECO:0007669"/>
    <property type="project" value="TreeGrafter"/>
</dbReference>
<organism evidence="8 9">
    <name type="scientific">Lucilia cuprina</name>
    <name type="common">Green bottle fly</name>
    <name type="synonym">Australian sheep blowfly</name>
    <dbReference type="NCBI Taxonomy" id="7375"/>
    <lineage>
        <taxon>Eukaryota</taxon>
        <taxon>Metazoa</taxon>
        <taxon>Ecdysozoa</taxon>
        <taxon>Arthropoda</taxon>
        <taxon>Hexapoda</taxon>
        <taxon>Insecta</taxon>
        <taxon>Pterygota</taxon>
        <taxon>Neoptera</taxon>
        <taxon>Endopterygota</taxon>
        <taxon>Diptera</taxon>
        <taxon>Brachycera</taxon>
        <taxon>Muscomorpha</taxon>
        <taxon>Oestroidea</taxon>
        <taxon>Calliphoridae</taxon>
        <taxon>Luciliinae</taxon>
        <taxon>Lucilia</taxon>
    </lineage>
</organism>
<dbReference type="InterPro" id="IPR016024">
    <property type="entry name" value="ARM-type_fold"/>
</dbReference>
<evidence type="ECO:0000313" key="9">
    <source>
        <dbReference type="Proteomes" id="UP000037069"/>
    </source>
</evidence>
<comment type="subcellular location">
    <subcellularLocation>
        <location evidence="2">Cytoplasm</location>
    </subcellularLocation>
    <subcellularLocation>
        <location evidence="1">Nucleus</location>
    </subcellularLocation>
</comment>
<dbReference type="GO" id="GO:0006606">
    <property type="term" value="P:protein import into nucleus"/>
    <property type="evidence" value="ECO:0007669"/>
    <property type="project" value="TreeGrafter"/>
</dbReference>
<evidence type="ECO:0000256" key="3">
    <source>
        <dbReference type="ARBA" id="ARBA00022448"/>
    </source>
</evidence>
<evidence type="ECO:0000256" key="1">
    <source>
        <dbReference type="ARBA" id="ARBA00004123"/>
    </source>
</evidence>
<dbReference type="InterPro" id="IPR011989">
    <property type="entry name" value="ARM-like"/>
</dbReference>
<feature type="non-terminal residue" evidence="8">
    <location>
        <position position="195"/>
    </location>
</feature>
<dbReference type="SUPFAM" id="SSF48371">
    <property type="entry name" value="ARM repeat"/>
    <property type="match status" value="1"/>
</dbReference>
<dbReference type="InterPro" id="IPR001494">
    <property type="entry name" value="Importin-beta_N"/>
</dbReference>
<proteinExistence type="predicted"/>
<dbReference type="PROSITE" id="PS50166">
    <property type="entry name" value="IMPORTIN_B_NT"/>
    <property type="match status" value="1"/>
</dbReference>
<accession>A0A0L0BSN4</accession>
<evidence type="ECO:0000256" key="6">
    <source>
        <dbReference type="ARBA" id="ARBA00023242"/>
    </source>
</evidence>